<dbReference type="AlphaFoldDB" id="A0AA86YME8"/>
<reference evidence="2" key="2">
    <citation type="submission" date="2008-04" db="EMBL/GenBank/DDBJ databases">
        <title>Draft genome sequence of Providencia stuartii(ATCC 25827).</title>
        <authorList>
            <person name="Sudarsanam P."/>
            <person name="Ley R."/>
            <person name="Guruge J."/>
            <person name="Turnbaugh P.J."/>
            <person name="Mahowald M."/>
            <person name="Liep D."/>
            <person name="Gordon J."/>
        </authorList>
    </citation>
    <scope>NUCLEOTIDE SEQUENCE [LARGE SCALE GENOMIC DNA]</scope>
    <source>
        <strain evidence="2">ATCC 25827</strain>
    </source>
</reference>
<dbReference type="EMBL" id="ABJD02000101">
    <property type="protein sequence ID" value="EDU59645.1"/>
    <property type="molecule type" value="Genomic_DNA"/>
</dbReference>
<reference evidence="2" key="1">
    <citation type="submission" date="2008-04" db="EMBL/GenBank/DDBJ databases">
        <title>Draft genome sequence of Providencia stuartii (ATCC 25827).</title>
        <authorList>
            <person name="Sudarsanam P."/>
            <person name="Ley R."/>
            <person name="Guruge J."/>
            <person name="Turnbaugh P.J."/>
            <person name="Mahowald M."/>
            <person name="Liep D."/>
            <person name="Gordon J."/>
        </authorList>
    </citation>
    <scope>NUCLEOTIDE SEQUENCE [LARGE SCALE GENOMIC DNA]</scope>
    <source>
        <strain evidence="2">ATCC 25827</strain>
    </source>
</reference>
<name>A0AA86YME8_PROST</name>
<accession>A0AA86YME8</accession>
<reference evidence="1 2" key="3">
    <citation type="submission" date="2008-05" db="EMBL/GenBank/DDBJ databases">
        <authorList>
            <person name="Fulton L."/>
            <person name="Clifton S."/>
            <person name="Fulton B."/>
            <person name="Xu J."/>
            <person name="Minx P."/>
            <person name="Pepin K.H."/>
            <person name="Johnson M."/>
            <person name="Thiruvilangam P."/>
            <person name="Bhonagiri V."/>
            <person name="Nash W.E."/>
            <person name="Mardis E.R."/>
            <person name="Wilson R.K."/>
        </authorList>
    </citation>
    <scope>NUCLEOTIDE SEQUENCE [LARGE SCALE GENOMIC DNA]</scope>
    <source>
        <strain evidence="1 2">ATCC 25827</strain>
    </source>
</reference>
<gene>
    <name evidence="1" type="ORF">PROSTU_02836</name>
</gene>
<sequence length="92" mass="10497">MSWTKSWSDEDTRFIAMRTTAIFIKANNDTEKLTSQSANGEFTLEELQNYVGGDIQTVSFQEPIVIDDIAYSLAICDEEGKYKNYLRNENAT</sequence>
<evidence type="ECO:0000313" key="1">
    <source>
        <dbReference type="EMBL" id="EDU59645.1"/>
    </source>
</evidence>
<dbReference type="Proteomes" id="UP000004506">
    <property type="component" value="Unassembled WGS sequence"/>
</dbReference>
<proteinExistence type="predicted"/>
<evidence type="ECO:0000313" key="2">
    <source>
        <dbReference type="Proteomes" id="UP000004506"/>
    </source>
</evidence>
<comment type="caution">
    <text evidence="1">The sequence shown here is derived from an EMBL/GenBank/DDBJ whole genome shotgun (WGS) entry which is preliminary data.</text>
</comment>
<organism evidence="1 2">
    <name type="scientific">Providencia stuartii ATCC 25827</name>
    <dbReference type="NCBI Taxonomy" id="471874"/>
    <lineage>
        <taxon>Bacteria</taxon>
        <taxon>Pseudomonadati</taxon>
        <taxon>Pseudomonadota</taxon>
        <taxon>Gammaproteobacteria</taxon>
        <taxon>Enterobacterales</taxon>
        <taxon>Morganellaceae</taxon>
        <taxon>Providencia</taxon>
    </lineage>
</organism>
<protein>
    <submittedName>
        <fullName evidence="1">Uncharacterized protein</fullName>
    </submittedName>
</protein>